<dbReference type="PIRSF" id="PIRSF000538">
    <property type="entry name" value="GlpK"/>
    <property type="match status" value="1"/>
</dbReference>
<feature type="domain" description="Carbohydrate kinase FGGY N-terminal" evidence="7">
    <location>
        <begin position="3"/>
        <end position="240"/>
    </location>
</feature>
<keyword evidence="3" id="KW-0547">Nucleotide-binding</keyword>
<evidence type="ECO:0000259" key="8">
    <source>
        <dbReference type="Pfam" id="PF02782"/>
    </source>
</evidence>
<sequence>MAILSIDAGTTGVTALVVGRDGGVLGHGYTEFEQHYPEPGWVEHVPEQIWAAVLNSVKAAIESSNEKPNAIGITNQRETLVLWDKTTLQSVRPAIVWQDRRTVELGFDGDRIKQISGLPLDPYFTSSKLLWVKRNEPEIWAGVEQGRTMIGTVDSYVIARMSGGRHHITDASNASRTQLYSLESGDWSDELLNLFEVPRHALPRIVSSYGILAETMPEAFLGLELPITGLAGDQQAALFGQCAFEAGDAKCTYGTGAFLLKNTGTEIVVVPDLLTTVAWQHPNGKRQYAIEGSTFVAGAAVQWLRDGLGIIEQAKDVEQVAAESSEGVIFVPALTGLGAPFWKPEARGELTGLTRGSTKHHIARATLEGIAMQIFCVFDLMGEPKRLRVDGGASANNLLLQIQSDLLQTIVERPTHVEATAIGAAYLAGLGSGFWASQEELQNLNPIRTTFKPGTKDTDLIERWVKAAKAI</sequence>
<evidence type="ECO:0000313" key="9">
    <source>
        <dbReference type="EMBL" id="CAB4948857.1"/>
    </source>
</evidence>
<name>A0A6J7K0Z6_9ZZZZ</name>
<proteinExistence type="inferred from homology"/>
<evidence type="ECO:0000259" key="7">
    <source>
        <dbReference type="Pfam" id="PF00370"/>
    </source>
</evidence>
<dbReference type="InterPro" id="IPR000577">
    <property type="entry name" value="Carb_kinase_FGGY"/>
</dbReference>
<reference evidence="9" key="1">
    <citation type="submission" date="2020-05" db="EMBL/GenBank/DDBJ databases">
        <authorList>
            <person name="Chiriac C."/>
            <person name="Salcher M."/>
            <person name="Ghai R."/>
            <person name="Kavagutti S V."/>
        </authorList>
    </citation>
    <scope>NUCLEOTIDE SEQUENCE</scope>
</reference>
<keyword evidence="4" id="KW-0418">Kinase</keyword>
<dbReference type="PANTHER" id="PTHR10196:SF69">
    <property type="entry name" value="GLYCEROL KINASE"/>
    <property type="match status" value="1"/>
</dbReference>
<dbReference type="NCBIfam" id="NF000756">
    <property type="entry name" value="PRK00047.1"/>
    <property type="match status" value="1"/>
</dbReference>
<gene>
    <name evidence="9" type="ORF">UFOPK3837_00292</name>
</gene>
<dbReference type="EMBL" id="CAFBNO010000006">
    <property type="protein sequence ID" value="CAB4948857.1"/>
    <property type="molecule type" value="Genomic_DNA"/>
</dbReference>
<dbReference type="Pfam" id="PF02782">
    <property type="entry name" value="FGGY_C"/>
    <property type="match status" value="1"/>
</dbReference>
<protein>
    <recommendedName>
        <fullName evidence="6">ATP:glycerol 3-phosphotransferase</fullName>
    </recommendedName>
</protein>
<evidence type="ECO:0000256" key="5">
    <source>
        <dbReference type="ARBA" id="ARBA00022840"/>
    </source>
</evidence>
<dbReference type="GO" id="GO:0004370">
    <property type="term" value="F:glycerol kinase activity"/>
    <property type="evidence" value="ECO:0007669"/>
    <property type="project" value="TreeGrafter"/>
</dbReference>
<comment type="similarity">
    <text evidence="1">Belongs to the FGGY kinase family.</text>
</comment>
<evidence type="ECO:0000256" key="6">
    <source>
        <dbReference type="ARBA" id="ARBA00043149"/>
    </source>
</evidence>
<dbReference type="PROSITE" id="PS00933">
    <property type="entry name" value="FGGY_KINASES_1"/>
    <property type="match status" value="1"/>
</dbReference>
<evidence type="ECO:0000256" key="4">
    <source>
        <dbReference type="ARBA" id="ARBA00022777"/>
    </source>
</evidence>
<accession>A0A6J7K0Z6</accession>
<dbReference type="InterPro" id="IPR043129">
    <property type="entry name" value="ATPase_NBD"/>
</dbReference>
<dbReference type="GO" id="GO:0005829">
    <property type="term" value="C:cytosol"/>
    <property type="evidence" value="ECO:0007669"/>
    <property type="project" value="TreeGrafter"/>
</dbReference>
<dbReference type="InterPro" id="IPR018483">
    <property type="entry name" value="Carb_kinase_FGGY_CS"/>
</dbReference>
<dbReference type="GO" id="GO:0005524">
    <property type="term" value="F:ATP binding"/>
    <property type="evidence" value="ECO:0007669"/>
    <property type="project" value="UniProtKB-KW"/>
</dbReference>
<dbReference type="PROSITE" id="PS00445">
    <property type="entry name" value="FGGY_KINASES_2"/>
    <property type="match status" value="1"/>
</dbReference>
<dbReference type="Gene3D" id="3.30.420.40">
    <property type="match status" value="2"/>
</dbReference>
<dbReference type="PANTHER" id="PTHR10196">
    <property type="entry name" value="SUGAR KINASE"/>
    <property type="match status" value="1"/>
</dbReference>
<dbReference type="InterPro" id="IPR018484">
    <property type="entry name" value="FGGY_N"/>
</dbReference>
<dbReference type="AlphaFoldDB" id="A0A6J7K0Z6"/>
<dbReference type="SUPFAM" id="SSF53067">
    <property type="entry name" value="Actin-like ATPase domain"/>
    <property type="match status" value="2"/>
</dbReference>
<evidence type="ECO:0000256" key="3">
    <source>
        <dbReference type="ARBA" id="ARBA00022741"/>
    </source>
</evidence>
<keyword evidence="5" id="KW-0067">ATP-binding</keyword>
<feature type="domain" description="Carbohydrate kinase FGGY C-terminal" evidence="8">
    <location>
        <begin position="249"/>
        <end position="430"/>
    </location>
</feature>
<evidence type="ECO:0000256" key="1">
    <source>
        <dbReference type="ARBA" id="ARBA00009156"/>
    </source>
</evidence>
<dbReference type="Pfam" id="PF00370">
    <property type="entry name" value="FGGY_N"/>
    <property type="match status" value="1"/>
</dbReference>
<keyword evidence="2" id="KW-0808">Transferase</keyword>
<evidence type="ECO:0000256" key="2">
    <source>
        <dbReference type="ARBA" id="ARBA00022679"/>
    </source>
</evidence>
<dbReference type="GO" id="GO:0006071">
    <property type="term" value="P:glycerol metabolic process"/>
    <property type="evidence" value="ECO:0007669"/>
    <property type="project" value="TreeGrafter"/>
</dbReference>
<organism evidence="9">
    <name type="scientific">freshwater metagenome</name>
    <dbReference type="NCBI Taxonomy" id="449393"/>
    <lineage>
        <taxon>unclassified sequences</taxon>
        <taxon>metagenomes</taxon>
        <taxon>ecological metagenomes</taxon>
    </lineage>
</organism>
<dbReference type="InterPro" id="IPR018485">
    <property type="entry name" value="FGGY_C"/>
</dbReference>